<comment type="similarity">
    <text evidence="8">Belongs to the glycosyltransferase 2 family. CrtQ subfamily.</text>
</comment>
<protein>
    <recommendedName>
        <fullName evidence="9">4,4'-diaponeurosporenoate glycosyltransferase</fullName>
    </recommendedName>
</protein>
<name>A0ABV3FQT5_9NOCA</name>
<dbReference type="InterPro" id="IPR001173">
    <property type="entry name" value="Glyco_trans_2-like"/>
</dbReference>
<dbReference type="EMBL" id="JBFAKC010000004">
    <property type="protein sequence ID" value="MEV0707773.1"/>
    <property type="molecule type" value="Genomic_DNA"/>
</dbReference>
<evidence type="ECO:0000256" key="2">
    <source>
        <dbReference type="ARBA" id="ARBA00022475"/>
    </source>
</evidence>
<reference evidence="11 12" key="1">
    <citation type="submission" date="2024-06" db="EMBL/GenBank/DDBJ databases">
        <title>The Natural Products Discovery Center: Release of the First 8490 Sequenced Strains for Exploring Actinobacteria Biosynthetic Diversity.</title>
        <authorList>
            <person name="Kalkreuter E."/>
            <person name="Kautsar S.A."/>
            <person name="Yang D."/>
            <person name="Bader C.D."/>
            <person name="Teijaro C.N."/>
            <person name="Fluegel L."/>
            <person name="Davis C.M."/>
            <person name="Simpson J.R."/>
            <person name="Lauterbach L."/>
            <person name="Steele A.D."/>
            <person name="Gui C."/>
            <person name="Meng S."/>
            <person name="Li G."/>
            <person name="Viehrig K."/>
            <person name="Ye F."/>
            <person name="Su P."/>
            <person name="Kiefer A.F."/>
            <person name="Nichols A."/>
            <person name="Cepeda A.J."/>
            <person name="Yan W."/>
            <person name="Fan B."/>
            <person name="Jiang Y."/>
            <person name="Adhikari A."/>
            <person name="Zheng C.-J."/>
            <person name="Schuster L."/>
            <person name="Cowan T.M."/>
            <person name="Smanski M.J."/>
            <person name="Chevrette M.G."/>
            <person name="De Carvalho L.P.S."/>
            <person name="Shen B."/>
        </authorList>
    </citation>
    <scope>NUCLEOTIDE SEQUENCE [LARGE SCALE GENOMIC DNA]</scope>
    <source>
        <strain evidence="11 12">NPDC050403</strain>
    </source>
</reference>
<evidence type="ECO:0000256" key="8">
    <source>
        <dbReference type="ARBA" id="ARBA00038120"/>
    </source>
</evidence>
<evidence type="ECO:0000256" key="3">
    <source>
        <dbReference type="ARBA" id="ARBA00022676"/>
    </source>
</evidence>
<evidence type="ECO:0000256" key="4">
    <source>
        <dbReference type="ARBA" id="ARBA00022679"/>
    </source>
</evidence>
<gene>
    <name evidence="11" type="ORF">AB0I48_09440</name>
</gene>
<dbReference type="RefSeq" id="WP_355088501.1">
    <property type="nucleotide sequence ID" value="NZ_JBEXKW010000044.1"/>
</dbReference>
<dbReference type="PANTHER" id="PTHR43646">
    <property type="entry name" value="GLYCOSYLTRANSFERASE"/>
    <property type="match status" value="1"/>
</dbReference>
<accession>A0ABV3FQT5</accession>
<dbReference type="Pfam" id="PF00535">
    <property type="entry name" value="Glycos_transf_2"/>
    <property type="match status" value="1"/>
</dbReference>
<sequence>MSSPVEISDTDGEPARRSAPTAVVVVVPAHNEESLLSRCLRSLRRAAGDVTIPVHVVVALDSCVDNSARLVPPTMSRVWTDARNVGAARAAGFAFAASAFGNGGLERLWYATTDADSAVPSDWLTAQLSHTDEADVTVGTVAVRWRERDEHVRAEYERRYRHHRTAGGHGHVHGANLGFRADWYHRVGGFRPMSDGEDVDLVARLEAAGARIARPEQPAVLTSDRLGNRVRDGFAGYLSGLTSAPPDCA</sequence>
<evidence type="ECO:0000313" key="12">
    <source>
        <dbReference type="Proteomes" id="UP001551695"/>
    </source>
</evidence>
<keyword evidence="12" id="KW-1185">Reference proteome</keyword>
<dbReference type="PANTHER" id="PTHR43646:SF2">
    <property type="entry name" value="GLYCOSYLTRANSFERASE 2-LIKE DOMAIN-CONTAINING PROTEIN"/>
    <property type="match status" value="1"/>
</dbReference>
<comment type="pathway">
    <text evidence="7">Carotenoid biosynthesis; staphyloxanthin biosynthesis; staphyloxanthin from farnesyl diphosphate: step 4/5.</text>
</comment>
<feature type="domain" description="Glycosyltransferase 2-like" evidence="10">
    <location>
        <begin position="25"/>
        <end position="186"/>
    </location>
</feature>
<keyword evidence="4 11" id="KW-0808">Transferase</keyword>
<evidence type="ECO:0000256" key="9">
    <source>
        <dbReference type="ARBA" id="ARBA00040345"/>
    </source>
</evidence>
<evidence type="ECO:0000259" key="10">
    <source>
        <dbReference type="Pfam" id="PF00535"/>
    </source>
</evidence>
<comment type="subcellular location">
    <subcellularLocation>
        <location evidence="1">Cell membrane</location>
    </subcellularLocation>
</comment>
<keyword evidence="3 11" id="KW-0328">Glycosyltransferase</keyword>
<evidence type="ECO:0000313" key="11">
    <source>
        <dbReference type="EMBL" id="MEV0707773.1"/>
    </source>
</evidence>
<evidence type="ECO:0000256" key="1">
    <source>
        <dbReference type="ARBA" id="ARBA00004236"/>
    </source>
</evidence>
<dbReference type="SUPFAM" id="SSF53448">
    <property type="entry name" value="Nucleotide-diphospho-sugar transferases"/>
    <property type="match status" value="1"/>
</dbReference>
<dbReference type="Gene3D" id="3.90.550.10">
    <property type="entry name" value="Spore Coat Polysaccharide Biosynthesis Protein SpsA, Chain A"/>
    <property type="match status" value="1"/>
</dbReference>
<evidence type="ECO:0000256" key="6">
    <source>
        <dbReference type="ARBA" id="ARBA00037281"/>
    </source>
</evidence>
<keyword evidence="2" id="KW-1003">Cell membrane</keyword>
<comment type="caution">
    <text evidence="11">The sequence shown here is derived from an EMBL/GenBank/DDBJ whole genome shotgun (WGS) entry which is preliminary data.</text>
</comment>
<comment type="function">
    <text evidence="6">Catalyzes the glycosylation of 4,4'-diaponeurosporenoate, i.e. the esterification of glucose at the C1'' position with the carboxyl group of 4,4'-diaponeurosporenic acid, to form glycosyl-4,4'-diaponeurosporenoate. This is a step in the biosynthesis of staphyloxanthin, an orange pigment present in most staphylococci strains.</text>
</comment>
<organism evidence="11 12">
    <name type="scientific">Nocardia aurea</name>
    <dbReference type="NCBI Taxonomy" id="2144174"/>
    <lineage>
        <taxon>Bacteria</taxon>
        <taxon>Bacillati</taxon>
        <taxon>Actinomycetota</taxon>
        <taxon>Actinomycetes</taxon>
        <taxon>Mycobacteriales</taxon>
        <taxon>Nocardiaceae</taxon>
        <taxon>Nocardia</taxon>
    </lineage>
</organism>
<keyword evidence="5" id="KW-0472">Membrane</keyword>
<evidence type="ECO:0000256" key="7">
    <source>
        <dbReference type="ARBA" id="ARBA00037904"/>
    </source>
</evidence>
<proteinExistence type="inferred from homology"/>
<evidence type="ECO:0000256" key="5">
    <source>
        <dbReference type="ARBA" id="ARBA00023136"/>
    </source>
</evidence>
<dbReference type="GO" id="GO:0016757">
    <property type="term" value="F:glycosyltransferase activity"/>
    <property type="evidence" value="ECO:0007669"/>
    <property type="project" value="UniProtKB-KW"/>
</dbReference>
<dbReference type="Proteomes" id="UP001551695">
    <property type="component" value="Unassembled WGS sequence"/>
</dbReference>
<dbReference type="InterPro" id="IPR029044">
    <property type="entry name" value="Nucleotide-diphossugar_trans"/>
</dbReference>